<dbReference type="InterPro" id="IPR036980">
    <property type="entry name" value="RNase_P/MRP_Rpp29_sf"/>
</dbReference>
<evidence type="ECO:0000313" key="2">
    <source>
        <dbReference type="Proteomes" id="UP000029121"/>
    </source>
</evidence>
<dbReference type="PANTHER" id="PTHR13348:SF0">
    <property type="entry name" value="RIBONUCLEASE P PROTEIN SUBUNIT P29"/>
    <property type="match status" value="1"/>
</dbReference>
<dbReference type="SUPFAM" id="SSF101744">
    <property type="entry name" value="Rof/RNase P subunit-like"/>
    <property type="match status" value="1"/>
</dbReference>
<sequence>MPDYLQKFDLFKPMHGMWESYMTQLIKVIGKMQLASTLLSADLHGAFMFASFIGVQGIMVRETSETCGIITRYRKISRCLKALSPFICQNNLYLPKPNLAIVINLIQLLLENYFTSRENIVQC</sequence>
<reference evidence="2" key="1">
    <citation type="journal article" date="2013" name="Nat. Genet.">
        <title>The Capsella rubella genome and the genomic consequences of rapid mating system evolution.</title>
        <authorList>
            <person name="Slotte T."/>
            <person name="Hazzouri K.M."/>
            <person name="Agren J.A."/>
            <person name="Koenig D."/>
            <person name="Maumus F."/>
            <person name="Guo Y.L."/>
            <person name="Steige K."/>
            <person name="Platts A.E."/>
            <person name="Escobar J.S."/>
            <person name="Newman L.K."/>
            <person name="Wang W."/>
            <person name="Mandakova T."/>
            <person name="Vello E."/>
            <person name="Smith L.M."/>
            <person name="Henz S.R."/>
            <person name="Steffen J."/>
            <person name="Takuno S."/>
            <person name="Brandvain Y."/>
            <person name="Coop G."/>
            <person name="Andolfatto P."/>
            <person name="Hu T.T."/>
            <person name="Blanchette M."/>
            <person name="Clark R.M."/>
            <person name="Quesneville H."/>
            <person name="Nordborg M."/>
            <person name="Gaut B.S."/>
            <person name="Lysak M.A."/>
            <person name="Jenkins J."/>
            <person name="Grimwood J."/>
            <person name="Chapman J."/>
            <person name="Prochnik S."/>
            <person name="Shu S."/>
            <person name="Rokhsar D."/>
            <person name="Schmutz J."/>
            <person name="Weigel D."/>
            <person name="Wright S.I."/>
        </authorList>
    </citation>
    <scope>NUCLEOTIDE SEQUENCE [LARGE SCALE GENOMIC DNA]</scope>
    <source>
        <strain evidence="2">cv. Monte Gargano</strain>
    </source>
</reference>
<dbReference type="AlphaFoldDB" id="R0HMS6"/>
<name>R0HMS6_9BRAS</name>
<keyword evidence="2" id="KW-1185">Reference proteome</keyword>
<protein>
    <submittedName>
        <fullName evidence="1">Uncharacterized protein</fullName>
    </submittedName>
</protein>
<dbReference type="InterPro" id="IPR023534">
    <property type="entry name" value="Rof/RNase_P-like"/>
</dbReference>
<evidence type="ECO:0000313" key="1">
    <source>
        <dbReference type="EMBL" id="EOA25248.1"/>
    </source>
</evidence>
<dbReference type="PANTHER" id="PTHR13348">
    <property type="entry name" value="RIBONUCLEASE P SUBUNIT P29"/>
    <property type="match status" value="1"/>
</dbReference>
<dbReference type="Gene3D" id="2.30.30.210">
    <property type="entry name" value="Ribonuclease P/MRP, subunit p29"/>
    <property type="match status" value="1"/>
</dbReference>
<organism evidence="1 2">
    <name type="scientific">Capsella rubella</name>
    <dbReference type="NCBI Taxonomy" id="81985"/>
    <lineage>
        <taxon>Eukaryota</taxon>
        <taxon>Viridiplantae</taxon>
        <taxon>Streptophyta</taxon>
        <taxon>Embryophyta</taxon>
        <taxon>Tracheophyta</taxon>
        <taxon>Spermatophyta</taxon>
        <taxon>Magnoliopsida</taxon>
        <taxon>eudicotyledons</taxon>
        <taxon>Gunneridae</taxon>
        <taxon>Pentapetalae</taxon>
        <taxon>rosids</taxon>
        <taxon>malvids</taxon>
        <taxon>Brassicales</taxon>
        <taxon>Brassicaceae</taxon>
        <taxon>Camelineae</taxon>
        <taxon>Capsella</taxon>
    </lineage>
</organism>
<dbReference type="Proteomes" id="UP000029121">
    <property type="component" value="Unassembled WGS sequence"/>
</dbReference>
<gene>
    <name evidence="1" type="ORF">CARUB_v10018563mg</name>
</gene>
<dbReference type="GO" id="GO:0000172">
    <property type="term" value="C:ribonuclease MRP complex"/>
    <property type="evidence" value="ECO:0007669"/>
    <property type="project" value="InterPro"/>
</dbReference>
<dbReference type="GO" id="GO:0033204">
    <property type="term" value="F:ribonuclease P RNA binding"/>
    <property type="evidence" value="ECO:0007669"/>
    <property type="project" value="InterPro"/>
</dbReference>
<dbReference type="STRING" id="81985.R0HMS6"/>
<dbReference type="GO" id="GO:0006364">
    <property type="term" value="P:rRNA processing"/>
    <property type="evidence" value="ECO:0007669"/>
    <property type="project" value="TreeGrafter"/>
</dbReference>
<dbReference type="GO" id="GO:0001682">
    <property type="term" value="P:tRNA 5'-leader removal"/>
    <property type="evidence" value="ECO:0007669"/>
    <property type="project" value="InterPro"/>
</dbReference>
<dbReference type="EMBL" id="KB870809">
    <property type="protein sequence ID" value="EOA25248.1"/>
    <property type="molecule type" value="Genomic_DNA"/>
</dbReference>
<dbReference type="GO" id="GO:0030677">
    <property type="term" value="C:ribonuclease P complex"/>
    <property type="evidence" value="ECO:0007669"/>
    <property type="project" value="InterPro"/>
</dbReference>
<accession>R0HMS6</accession>
<dbReference type="eggNOG" id="KOG4046">
    <property type="taxonomic scope" value="Eukaryota"/>
</dbReference>
<proteinExistence type="predicted"/>
<dbReference type="InterPro" id="IPR016848">
    <property type="entry name" value="RNase_P/MRP_Rpp29-subunit"/>
</dbReference>